<evidence type="ECO:0000313" key="7">
    <source>
        <dbReference type="EMBL" id="PMP63440.1"/>
    </source>
</evidence>
<dbReference type="GO" id="GO:0005737">
    <property type="term" value="C:cytoplasm"/>
    <property type="evidence" value="ECO:0007669"/>
    <property type="project" value="UniProtKB-SubCell"/>
</dbReference>
<keyword evidence="3 6" id="KW-0489">Methyltransferase</keyword>
<name>A0A2N7PK47_9BACT</name>
<dbReference type="PANTHER" id="PTHR43648:SF1">
    <property type="entry name" value="ELECTRON TRANSFER FLAVOPROTEIN BETA SUBUNIT LYSINE METHYLTRANSFERASE"/>
    <property type="match status" value="1"/>
</dbReference>
<dbReference type="InterPro" id="IPR050078">
    <property type="entry name" value="Ribosomal_L11_MeTrfase_PrmA"/>
</dbReference>
<dbReference type="CDD" id="cd02440">
    <property type="entry name" value="AdoMet_MTases"/>
    <property type="match status" value="1"/>
</dbReference>
<evidence type="ECO:0000256" key="5">
    <source>
        <dbReference type="ARBA" id="ARBA00022691"/>
    </source>
</evidence>
<dbReference type="SUPFAM" id="SSF53335">
    <property type="entry name" value="S-adenosyl-L-methionine-dependent methyltransferases"/>
    <property type="match status" value="1"/>
</dbReference>
<dbReference type="GO" id="GO:0016279">
    <property type="term" value="F:protein-lysine N-methyltransferase activity"/>
    <property type="evidence" value="ECO:0007669"/>
    <property type="project" value="RHEA"/>
</dbReference>
<dbReference type="EMBL" id="PNIE01000035">
    <property type="protein sequence ID" value="PMP63440.1"/>
    <property type="molecule type" value="Genomic_DNA"/>
</dbReference>
<dbReference type="HAMAP" id="MF_00735">
    <property type="entry name" value="Methyltr_PrmA"/>
    <property type="match status" value="1"/>
</dbReference>
<evidence type="ECO:0000256" key="6">
    <source>
        <dbReference type="HAMAP-Rule" id="MF_00735"/>
    </source>
</evidence>
<keyword evidence="5 6" id="KW-0949">S-adenosyl-L-methionine</keyword>
<gene>
    <name evidence="6" type="primary">prmA</name>
    <name evidence="7" type="ORF">C0197_02555</name>
</gene>
<keyword evidence="4 6" id="KW-0808">Transferase</keyword>
<comment type="subcellular location">
    <subcellularLocation>
        <location evidence="6">Cytoplasm</location>
    </subcellularLocation>
</comment>
<comment type="function">
    <text evidence="6">Methylates ribosomal protein L11.</text>
</comment>
<dbReference type="EC" id="2.1.1.-" evidence="6"/>
<evidence type="ECO:0000256" key="4">
    <source>
        <dbReference type="ARBA" id="ARBA00022679"/>
    </source>
</evidence>
<comment type="catalytic activity">
    <reaction evidence="6">
        <text>L-lysyl-[protein] + 3 S-adenosyl-L-methionine = N(6),N(6),N(6)-trimethyl-L-lysyl-[protein] + 3 S-adenosyl-L-homocysteine + 3 H(+)</text>
        <dbReference type="Rhea" id="RHEA:54192"/>
        <dbReference type="Rhea" id="RHEA-COMP:9752"/>
        <dbReference type="Rhea" id="RHEA-COMP:13826"/>
        <dbReference type="ChEBI" id="CHEBI:15378"/>
        <dbReference type="ChEBI" id="CHEBI:29969"/>
        <dbReference type="ChEBI" id="CHEBI:57856"/>
        <dbReference type="ChEBI" id="CHEBI:59789"/>
        <dbReference type="ChEBI" id="CHEBI:61961"/>
    </reaction>
</comment>
<feature type="binding site" evidence="6">
    <location>
        <position position="132"/>
    </location>
    <ligand>
        <name>S-adenosyl-L-methionine</name>
        <dbReference type="ChEBI" id="CHEBI:59789"/>
    </ligand>
</feature>
<comment type="similarity">
    <text evidence="1 6">Belongs to the methyltransferase superfamily. PrmA family.</text>
</comment>
<proteinExistence type="inferred from homology"/>
<dbReference type="GO" id="GO:0032259">
    <property type="term" value="P:methylation"/>
    <property type="evidence" value="ECO:0007669"/>
    <property type="project" value="UniProtKB-KW"/>
</dbReference>
<dbReference type="PANTHER" id="PTHR43648">
    <property type="entry name" value="ELECTRON TRANSFER FLAVOPROTEIN BETA SUBUNIT LYSINE METHYLTRANSFERASE"/>
    <property type="match status" value="1"/>
</dbReference>
<feature type="binding site" evidence="6">
    <location>
        <position position="159"/>
    </location>
    <ligand>
        <name>S-adenosyl-L-methionine</name>
        <dbReference type="ChEBI" id="CHEBI:59789"/>
    </ligand>
</feature>
<evidence type="ECO:0000256" key="3">
    <source>
        <dbReference type="ARBA" id="ARBA00022603"/>
    </source>
</evidence>
<dbReference type="AlphaFoldDB" id="A0A2N7PK47"/>
<accession>A0A2N7PK47</accession>
<dbReference type="InterPro" id="IPR029063">
    <property type="entry name" value="SAM-dependent_MTases_sf"/>
</dbReference>
<dbReference type="InterPro" id="IPR004498">
    <property type="entry name" value="Ribosomal_PrmA_MeTrfase"/>
</dbReference>
<reference evidence="7 8" key="1">
    <citation type="submission" date="2018-01" db="EMBL/GenBank/DDBJ databases">
        <title>Metagenomic assembled genomes from two thermal pools in the Uzon Caldera, Kamchatka, Russia.</title>
        <authorList>
            <person name="Wilkins L."/>
            <person name="Ettinger C."/>
        </authorList>
    </citation>
    <scope>NUCLEOTIDE SEQUENCE [LARGE SCALE GENOMIC DNA]</scope>
    <source>
        <strain evidence="7">ZAV-15</strain>
    </source>
</reference>
<sequence length="289" mass="33791">MYLLLIFKVPRDLADTLEEEFYGFNNLSWETEEFEREVHFKFYFSITLKPEEEEKLNFLEKLAAKFEKVVLEYNLLKKENWEEIWKYHFKPLRIGKKLLVLPPWEELSFEEELIPLYIDPGQAFGTGHHPTTRLMLENLEVFIKKICSKERVPHILDMGCGSGILAIASALLCPKAIVYAVDIDDLALEATQKNAELNKVSSQLVILKELPEDRDLKFHLILSNIGFKELKKLAPLFKQKSLPGRSFLLLSGILREDLKELEKFYLALGFTRIKTQYQKEWAFLALKFS</sequence>
<evidence type="ECO:0000256" key="1">
    <source>
        <dbReference type="ARBA" id="ARBA00009741"/>
    </source>
</evidence>
<protein>
    <recommendedName>
        <fullName evidence="6">Ribosomal protein L11 methyltransferase</fullName>
        <shortName evidence="6">L11 Mtase</shortName>
        <ecNumber evidence="6">2.1.1.-</ecNumber>
    </recommendedName>
</protein>
<feature type="binding site" evidence="6">
    <location>
        <position position="182"/>
    </location>
    <ligand>
        <name>S-adenosyl-L-methionine</name>
        <dbReference type="ChEBI" id="CHEBI:59789"/>
    </ligand>
</feature>
<feature type="binding site" evidence="6">
    <location>
        <position position="224"/>
    </location>
    <ligand>
        <name>S-adenosyl-L-methionine</name>
        <dbReference type="ChEBI" id="CHEBI:59789"/>
    </ligand>
</feature>
<evidence type="ECO:0000313" key="8">
    <source>
        <dbReference type="Proteomes" id="UP000235731"/>
    </source>
</evidence>
<dbReference type="Proteomes" id="UP000235731">
    <property type="component" value="Unassembled WGS sequence"/>
</dbReference>
<organism evidence="7 8">
    <name type="scientific">Caldimicrobium thiodismutans</name>
    <dbReference type="NCBI Taxonomy" id="1653476"/>
    <lineage>
        <taxon>Bacteria</taxon>
        <taxon>Pseudomonadati</taxon>
        <taxon>Thermodesulfobacteriota</taxon>
        <taxon>Thermodesulfobacteria</taxon>
        <taxon>Thermodesulfobacteriales</taxon>
        <taxon>Thermodesulfobacteriaceae</taxon>
        <taxon>Caldimicrobium</taxon>
    </lineage>
</organism>
<dbReference type="Pfam" id="PF06325">
    <property type="entry name" value="PrmA"/>
    <property type="match status" value="1"/>
</dbReference>
<dbReference type="PIRSF" id="PIRSF000401">
    <property type="entry name" value="RPL11_MTase"/>
    <property type="match status" value="1"/>
</dbReference>
<evidence type="ECO:0000256" key="2">
    <source>
        <dbReference type="ARBA" id="ARBA00022490"/>
    </source>
</evidence>
<keyword evidence="2 6" id="KW-0963">Cytoplasm</keyword>
<dbReference type="Gene3D" id="3.40.50.150">
    <property type="entry name" value="Vaccinia Virus protein VP39"/>
    <property type="match status" value="1"/>
</dbReference>
<comment type="caution">
    <text evidence="7">The sequence shown here is derived from an EMBL/GenBank/DDBJ whole genome shotgun (WGS) entry which is preliminary data.</text>
</comment>